<dbReference type="InterPro" id="IPR023214">
    <property type="entry name" value="HAD_sf"/>
</dbReference>
<dbReference type="SUPFAM" id="SSF56784">
    <property type="entry name" value="HAD-like"/>
    <property type="match status" value="1"/>
</dbReference>
<dbReference type="STRING" id="1395571.TMS3_0103960"/>
<dbReference type="NCBIfam" id="TIGR01549">
    <property type="entry name" value="HAD-SF-IA-v1"/>
    <property type="match status" value="1"/>
</dbReference>
<dbReference type="eggNOG" id="COG1011">
    <property type="taxonomic scope" value="Bacteria"/>
</dbReference>
<dbReference type="AlphaFoldDB" id="A0A0A1YQ17"/>
<dbReference type="PRINTS" id="PR00413">
    <property type="entry name" value="HADHALOGNASE"/>
</dbReference>
<protein>
    <recommendedName>
        <fullName evidence="3">Haloacid dehalogenase</fullName>
    </recommendedName>
</protein>
<dbReference type="SFLD" id="SFLDS00003">
    <property type="entry name" value="Haloacid_Dehalogenase"/>
    <property type="match status" value="1"/>
</dbReference>
<dbReference type="SFLD" id="SFLDG01129">
    <property type="entry name" value="C1.5:_HAD__Beta-PGM__Phosphata"/>
    <property type="match status" value="1"/>
</dbReference>
<dbReference type="PANTHER" id="PTHR46191:SF2">
    <property type="entry name" value="HALOACID DEHALOGENASE-LIKE HYDROLASE DOMAIN-CONTAINING PROTEIN 3"/>
    <property type="match status" value="1"/>
</dbReference>
<comment type="caution">
    <text evidence="1">The sequence shown here is derived from an EMBL/GenBank/DDBJ whole genome shotgun (WGS) entry which is preliminary data.</text>
</comment>
<evidence type="ECO:0000313" key="1">
    <source>
        <dbReference type="EMBL" id="KFX71103.1"/>
    </source>
</evidence>
<dbReference type="Proteomes" id="UP000030063">
    <property type="component" value="Unassembled WGS sequence"/>
</dbReference>
<evidence type="ECO:0008006" key="3">
    <source>
        <dbReference type="Google" id="ProtNLM"/>
    </source>
</evidence>
<dbReference type="InterPro" id="IPR051828">
    <property type="entry name" value="HAD-like_hydrolase_domain"/>
</dbReference>
<dbReference type="InterPro" id="IPR036412">
    <property type="entry name" value="HAD-like_sf"/>
</dbReference>
<proteinExistence type="predicted"/>
<reference evidence="1 2" key="1">
    <citation type="journal article" date="2014" name="Genome Announc.">
        <title>Draft Genome Sequence of Petroleum Oil-Degrading Marine Bacterium Pseudomonas taeanensis Strain MS-3, Isolated from a Crude Oil-Contaminated Seashore.</title>
        <authorList>
            <person name="Lee S.Y."/>
            <person name="Kim S.H."/>
            <person name="Lee D.G."/>
            <person name="Shin S."/>
            <person name="Yun S.H."/>
            <person name="Choi C.W."/>
            <person name="Chung Y.H."/>
            <person name="Choi J.S."/>
            <person name="Kahng H.Y."/>
            <person name="Kim S.I."/>
        </authorList>
    </citation>
    <scope>NUCLEOTIDE SEQUENCE [LARGE SCALE GENOMIC DNA]</scope>
    <source>
        <strain evidence="1 2">MS-3</strain>
    </source>
</reference>
<dbReference type="Gene3D" id="3.40.50.1000">
    <property type="entry name" value="HAD superfamily/HAD-like"/>
    <property type="match status" value="1"/>
</dbReference>
<keyword evidence="2" id="KW-1185">Reference proteome</keyword>
<dbReference type="InterPro" id="IPR006439">
    <property type="entry name" value="HAD-SF_hydro_IA"/>
</dbReference>
<accession>A0A0A1YQ17</accession>
<organism evidence="1 2">
    <name type="scientific">Pseudomonas taeanensis MS-3</name>
    <dbReference type="NCBI Taxonomy" id="1395571"/>
    <lineage>
        <taxon>Bacteria</taxon>
        <taxon>Pseudomonadati</taxon>
        <taxon>Pseudomonadota</taxon>
        <taxon>Gammaproteobacteria</taxon>
        <taxon>Pseudomonadales</taxon>
        <taxon>Pseudomonadaceae</taxon>
        <taxon>Pseudomonas</taxon>
    </lineage>
</organism>
<name>A0A0A1YQ17_9PSED</name>
<dbReference type="OrthoDB" id="5699629at2"/>
<dbReference type="Pfam" id="PF00702">
    <property type="entry name" value="Hydrolase"/>
    <property type="match status" value="1"/>
</dbReference>
<dbReference type="RefSeq" id="WP_025163937.1">
    <property type="nucleotide sequence ID" value="NZ_AWSQ01000001.1"/>
</dbReference>
<dbReference type="EMBL" id="AWSQ01000001">
    <property type="protein sequence ID" value="KFX71103.1"/>
    <property type="molecule type" value="Genomic_DNA"/>
</dbReference>
<sequence length="186" mass="20848">MKTLILDAFGTLIEKRPRRTNPYTSLADAAGVEMRLPFLTRNEPISVLANELNVGFLAPYLERQIKTEIDSFLLYSDVQRTLLEWRGLGFQIAVCSNLAFEYCSAVRGLLPMVNHFIFSCEIGAAKPDPEIYATTCRVLKCRPRDALFIGDSKRADYDGPRAFGIKARLINRGQGELLAHCFPGNC</sequence>
<gene>
    <name evidence="1" type="ORF">TMS3_0103960</name>
</gene>
<dbReference type="PANTHER" id="PTHR46191">
    <property type="match status" value="1"/>
</dbReference>
<evidence type="ECO:0000313" key="2">
    <source>
        <dbReference type="Proteomes" id="UP000030063"/>
    </source>
</evidence>